<gene>
    <name evidence="2" type="ORF">Lqui_1609</name>
</gene>
<dbReference type="EMBL" id="LNYS01000008">
    <property type="protein sequence ID" value="KTD50284.1"/>
    <property type="molecule type" value="Genomic_DNA"/>
</dbReference>
<protein>
    <submittedName>
        <fullName evidence="2">Uncharacterized protein</fullName>
    </submittedName>
</protein>
<keyword evidence="1" id="KW-0812">Transmembrane</keyword>
<keyword evidence="1" id="KW-1133">Transmembrane helix</keyword>
<dbReference type="STRING" id="45073.Lqui_1609"/>
<evidence type="ECO:0000313" key="2">
    <source>
        <dbReference type="EMBL" id="KTD50284.1"/>
    </source>
</evidence>
<sequence length="53" mass="6258">MRSLSREILITFAVKIVLLIALWFFCFHHIEKPQSFKQYLFGSPVTMEAIAER</sequence>
<reference evidence="2 3" key="1">
    <citation type="submission" date="2015-11" db="EMBL/GenBank/DDBJ databases">
        <title>Genomic analysis of 38 Legionella species identifies large and diverse effector repertoires.</title>
        <authorList>
            <person name="Burstein D."/>
            <person name="Amaro F."/>
            <person name="Zusman T."/>
            <person name="Lifshitz Z."/>
            <person name="Cohen O."/>
            <person name="Gilbert J.A."/>
            <person name="Pupko T."/>
            <person name="Shuman H.A."/>
            <person name="Segal G."/>
        </authorList>
    </citation>
    <scope>NUCLEOTIDE SEQUENCE [LARGE SCALE GENOMIC DNA]</scope>
    <source>
        <strain evidence="2 3">CDC#1442-AUS-E</strain>
    </source>
</reference>
<evidence type="ECO:0000313" key="3">
    <source>
        <dbReference type="Proteomes" id="UP000054618"/>
    </source>
</evidence>
<feature type="transmembrane region" description="Helical" evidence="1">
    <location>
        <begin position="12"/>
        <end position="30"/>
    </location>
</feature>
<organism evidence="2 3">
    <name type="scientific">Legionella quinlivanii</name>
    <dbReference type="NCBI Taxonomy" id="45073"/>
    <lineage>
        <taxon>Bacteria</taxon>
        <taxon>Pseudomonadati</taxon>
        <taxon>Pseudomonadota</taxon>
        <taxon>Gammaproteobacteria</taxon>
        <taxon>Legionellales</taxon>
        <taxon>Legionellaceae</taxon>
        <taxon>Legionella</taxon>
    </lineage>
</organism>
<dbReference type="AlphaFoldDB" id="A0A0W0XZY3"/>
<dbReference type="InterPro" id="IPR054636">
    <property type="entry name" value="CydP"/>
</dbReference>
<comment type="caution">
    <text evidence="2">The sequence shown here is derived from an EMBL/GenBank/DDBJ whole genome shotgun (WGS) entry which is preliminary data.</text>
</comment>
<keyword evidence="3" id="KW-1185">Reference proteome</keyword>
<dbReference type="Proteomes" id="UP000054618">
    <property type="component" value="Unassembled WGS sequence"/>
</dbReference>
<dbReference type="RefSeq" id="WP_164480536.1">
    <property type="nucleotide sequence ID" value="NZ_CAAAIK010000001.1"/>
</dbReference>
<dbReference type="NCBIfam" id="NF045611">
    <property type="entry name" value="small_CydP"/>
    <property type="match status" value="1"/>
</dbReference>
<keyword evidence="1" id="KW-0472">Membrane</keyword>
<evidence type="ECO:0000256" key="1">
    <source>
        <dbReference type="SAM" id="Phobius"/>
    </source>
</evidence>
<name>A0A0W0XZY3_9GAMM</name>
<accession>A0A0W0XZY3</accession>
<proteinExistence type="predicted"/>